<evidence type="ECO:0000256" key="1">
    <source>
        <dbReference type="ARBA" id="ARBA00005417"/>
    </source>
</evidence>
<dbReference type="InterPro" id="IPR027417">
    <property type="entry name" value="P-loop_NTPase"/>
</dbReference>
<keyword evidence="3" id="KW-0547">Nucleotide-binding</keyword>
<sequence>MSTPPAPAITVTGLGKTYRIATSGERTNRATEAIVQRLRHPRRRATFTSFDALDDVSFDVPWGEAVGIVGRNGAGKSTLLKILTRITAPTRGRIELGGRIGSLLEVGTGFHPELTGRENIFLNGALLGMTRHEIRRRFDEIVDFSGVETFLDTPVKRYSSGMYVRLAFAVAAHLETEILAIDEVLAVGDAEFQAKSLQKMRDVAKDGRTVLFVSHQVQTVTALCTSALYLDRGRLAYQGDVPGALELYRRSFAKFALEQKDPERRPGTGEIRATTVEMGEDQIEPQADKDVVIRIGASPGSIGRYFVSCHVNNIDGSVVAQCDSRVVGGWYDPARDNTVTMTLRSPWLKPGRYTVDVFVCKNGILDAWEGATAFEVLPHNPYPELAGDEALTKGLVLADFTYKAE</sequence>
<evidence type="ECO:0000256" key="3">
    <source>
        <dbReference type="ARBA" id="ARBA00022741"/>
    </source>
</evidence>
<dbReference type="InterPro" id="IPR050683">
    <property type="entry name" value="Bact_Polysacc_Export_ATP-bd"/>
</dbReference>
<dbReference type="GO" id="GO:0016887">
    <property type="term" value="F:ATP hydrolysis activity"/>
    <property type="evidence" value="ECO:0007669"/>
    <property type="project" value="InterPro"/>
</dbReference>
<dbReference type="Gene3D" id="3.40.50.300">
    <property type="entry name" value="P-loop containing nucleotide triphosphate hydrolases"/>
    <property type="match status" value="1"/>
</dbReference>
<dbReference type="GO" id="GO:0140359">
    <property type="term" value="F:ABC-type transporter activity"/>
    <property type="evidence" value="ECO:0007669"/>
    <property type="project" value="InterPro"/>
</dbReference>
<evidence type="ECO:0000256" key="4">
    <source>
        <dbReference type="ARBA" id="ARBA00022840"/>
    </source>
</evidence>
<dbReference type="EMBL" id="ATNL01000007">
    <property type="protein sequence ID" value="KON74095.1"/>
    <property type="molecule type" value="Genomic_DNA"/>
</dbReference>
<dbReference type="PANTHER" id="PTHR46743">
    <property type="entry name" value="TEICHOIC ACIDS EXPORT ATP-BINDING PROTEIN TAGH"/>
    <property type="match status" value="1"/>
</dbReference>
<gene>
    <name evidence="6" type="ORF">M768_08295</name>
</gene>
<dbReference type="SMART" id="SM00382">
    <property type="entry name" value="AAA"/>
    <property type="match status" value="1"/>
</dbReference>
<dbReference type="CDD" id="cd03220">
    <property type="entry name" value="ABC_KpsT_Wzt"/>
    <property type="match status" value="1"/>
</dbReference>
<dbReference type="PROSITE" id="PS50893">
    <property type="entry name" value="ABC_TRANSPORTER_2"/>
    <property type="match status" value="1"/>
</dbReference>
<dbReference type="RefSeq" id="WP_053370127.1">
    <property type="nucleotide sequence ID" value="NZ_KQ435289.1"/>
</dbReference>
<accession>A0A0M0F917</accession>
<keyword evidence="7" id="KW-1185">Reference proteome</keyword>
<evidence type="ECO:0000313" key="7">
    <source>
        <dbReference type="Proteomes" id="UP000037387"/>
    </source>
</evidence>
<dbReference type="SUPFAM" id="SSF52540">
    <property type="entry name" value="P-loop containing nucleoside triphosphate hydrolases"/>
    <property type="match status" value="1"/>
</dbReference>
<evidence type="ECO:0000313" key="6">
    <source>
        <dbReference type="EMBL" id="KON74095.1"/>
    </source>
</evidence>
<dbReference type="Proteomes" id="UP000037387">
    <property type="component" value="Unassembled WGS sequence"/>
</dbReference>
<keyword evidence="4" id="KW-0067">ATP-binding</keyword>
<organism evidence="6 7">
    <name type="scientific">Cellulosimicrobium cellulans F16</name>
    <dbReference type="NCBI Taxonomy" id="1350482"/>
    <lineage>
        <taxon>Bacteria</taxon>
        <taxon>Bacillati</taxon>
        <taxon>Actinomycetota</taxon>
        <taxon>Actinomycetes</taxon>
        <taxon>Micrococcales</taxon>
        <taxon>Promicromonosporaceae</taxon>
        <taxon>Cellulosimicrobium</taxon>
    </lineage>
</organism>
<dbReference type="AlphaFoldDB" id="A0A0M0F917"/>
<reference evidence="6 7" key="1">
    <citation type="journal article" date="2015" name="Sci. Rep.">
        <title>Functional and structural properties of a novel cellulosome-like multienzyme complex: efficient glycoside hydrolysis of water-insoluble 7-xylosyl-10-deacetylpaclitaxel.</title>
        <authorList>
            <person name="Dou T.Y."/>
            <person name="Luan H.W."/>
            <person name="Ge G.B."/>
            <person name="Dong M.M."/>
            <person name="Zou H.F."/>
            <person name="He Y.Q."/>
            <person name="Cui P."/>
            <person name="Wang J.Y."/>
            <person name="Hao D.C."/>
            <person name="Yang S.L."/>
            <person name="Yang L."/>
        </authorList>
    </citation>
    <scope>NUCLEOTIDE SEQUENCE [LARGE SCALE GENOMIC DNA]</scope>
    <source>
        <strain evidence="6 7">F16</strain>
    </source>
</reference>
<dbReference type="GO" id="GO:0005524">
    <property type="term" value="F:ATP binding"/>
    <property type="evidence" value="ECO:0007669"/>
    <property type="project" value="UniProtKB-KW"/>
</dbReference>
<dbReference type="InterPro" id="IPR003439">
    <property type="entry name" value="ABC_transporter-like_ATP-bd"/>
</dbReference>
<dbReference type="Pfam" id="PF00005">
    <property type="entry name" value="ABC_tran"/>
    <property type="match status" value="1"/>
</dbReference>
<evidence type="ECO:0000259" key="5">
    <source>
        <dbReference type="PROSITE" id="PS50893"/>
    </source>
</evidence>
<comment type="similarity">
    <text evidence="1">Belongs to the ABC transporter superfamily.</text>
</comment>
<dbReference type="GO" id="GO:0016020">
    <property type="term" value="C:membrane"/>
    <property type="evidence" value="ECO:0007669"/>
    <property type="project" value="InterPro"/>
</dbReference>
<protein>
    <recommendedName>
        <fullName evidence="5">ABC transporter domain-containing protein</fullName>
    </recommendedName>
</protein>
<dbReference type="InterPro" id="IPR003593">
    <property type="entry name" value="AAA+_ATPase"/>
</dbReference>
<dbReference type="InterPro" id="IPR015860">
    <property type="entry name" value="ABC_transpr_TagH-like"/>
</dbReference>
<feature type="domain" description="ABC transporter" evidence="5">
    <location>
        <begin position="38"/>
        <end position="257"/>
    </location>
</feature>
<keyword evidence="2" id="KW-0813">Transport</keyword>
<comment type="caution">
    <text evidence="6">The sequence shown here is derived from an EMBL/GenBank/DDBJ whole genome shotgun (WGS) entry which is preliminary data.</text>
</comment>
<dbReference type="PANTHER" id="PTHR46743:SF2">
    <property type="entry name" value="TEICHOIC ACIDS EXPORT ATP-BINDING PROTEIN TAGH"/>
    <property type="match status" value="1"/>
</dbReference>
<dbReference type="PATRIC" id="fig|1350482.3.peg.1661"/>
<proteinExistence type="inferred from homology"/>
<name>A0A0M0F917_CELCE</name>
<evidence type="ECO:0000256" key="2">
    <source>
        <dbReference type="ARBA" id="ARBA00022448"/>
    </source>
</evidence>